<evidence type="ECO:0000259" key="5">
    <source>
        <dbReference type="Pfam" id="PF01420"/>
    </source>
</evidence>
<sequence>MSNQINEGAARYQAEIAGQNPPERSDSQAPAAGKEQRPPQQLVTEHLDLWTSTVTPKSTAGRGRGSGKSSKLELTGIKKLRELILELAVRGKLVPQNPDDEPAAELLQRIETEKAQLVKDGKLKKQKPLPPVNDDEKPFELPEGWEWVRLGNLGNTQTGGTPAKGKAEYFTGNIPFVKPGDIDQGILKNSSEFLSESGLNALGREVPKGSLLMVCIGTIGKCAISRERCSFNQQINSITPFLPMEEYLLAALSSSYFQEMAWSNSSSTTISILNKGKWGNICIPLPPLAEQQRIVAKVDELMALCDQLEQQSEHQLTAHQQLTDTLLATLTESANAQELSDNWQRLAQHFDLLFSGPMGAWAIDRLKDTILQLAVMGKLVQQNPEDEPASELLKRIDAEKARLVKEGKIKKPKKLPPVSDEEKPFGLPEGWEWVRFGTLSLEHHVGIDKGKNSQSPDLKYPYFKMNNILNTGGFDIAEITNVDATEEEALKFHLSSGDFLFNTRNSKELVGKTCVFENKKNIKILYNNNILRAKFSKPATSYFIDIWMRSISGKYELDKIKSGTTNVWAIYQGKLENLLCPFPSEIEQTNVIAKVGELFALCDQLKDRLQQASETQLNLTDAIIEQALN</sequence>
<comment type="similarity">
    <text evidence="1">Belongs to the type-I restriction system S methylase family.</text>
</comment>
<name>A0ABV7VNH5_9GAMM</name>
<dbReference type="GO" id="GO:0004519">
    <property type="term" value="F:endonuclease activity"/>
    <property type="evidence" value="ECO:0007669"/>
    <property type="project" value="UniProtKB-KW"/>
</dbReference>
<keyword evidence="2" id="KW-0680">Restriction system</keyword>
<dbReference type="InterPro" id="IPR044946">
    <property type="entry name" value="Restrct_endonuc_typeI_TRD_sf"/>
</dbReference>
<dbReference type="PANTHER" id="PTHR43140">
    <property type="entry name" value="TYPE-1 RESTRICTION ENZYME ECOKI SPECIFICITY PROTEIN"/>
    <property type="match status" value="1"/>
</dbReference>
<dbReference type="EMBL" id="JBHRYB010000001">
    <property type="protein sequence ID" value="MFC3679091.1"/>
    <property type="molecule type" value="Genomic_DNA"/>
</dbReference>
<keyword evidence="6" id="KW-0540">Nuclease</keyword>
<gene>
    <name evidence="6" type="ORF">ACFOMG_03065</name>
</gene>
<keyword evidence="6" id="KW-0378">Hydrolase</keyword>
<evidence type="ECO:0000256" key="2">
    <source>
        <dbReference type="ARBA" id="ARBA00022747"/>
    </source>
</evidence>
<dbReference type="EC" id="3.1.21.-" evidence="6"/>
<feature type="region of interest" description="Disordered" evidence="4">
    <location>
        <begin position="1"/>
        <end position="72"/>
    </location>
</feature>
<dbReference type="SUPFAM" id="SSF116734">
    <property type="entry name" value="DNA methylase specificity domain"/>
    <property type="match status" value="2"/>
</dbReference>
<feature type="domain" description="Type I restriction modification DNA specificity" evidence="5">
    <location>
        <begin position="142"/>
        <end position="317"/>
    </location>
</feature>
<reference evidence="7" key="1">
    <citation type="journal article" date="2019" name="Int. J. Syst. Evol. Microbiol.">
        <title>The Global Catalogue of Microorganisms (GCM) 10K type strain sequencing project: providing services to taxonomists for standard genome sequencing and annotation.</title>
        <authorList>
            <consortium name="The Broad Institute Genomics Platform"/>
            <consortium name="The Broad Institute Genome Sequencing Center for Infectious Disease"/>
            <person name="Wu L."/>
            <person name="Ma J."/>
        </authorList>
    </citation>
    <scope>NUCLEOTIDE SEQUENCE [LARGE SCALE GENOMIC DNA]</scope>
    <source>
        <strain evidence="7">KCTC 42424</strain>
    </source>
</reference>
<keyword evidence="7" id="KW-1185">Reference proteome</keyword>
<dbReference type="RefSeq" id="WP_376864738.1">
    <property type="nucleotide sequence ID" value="NZ_JBHRYB010000001.1"/>
</dbReference>
<protein>
    <submittedName>
        <fullName evidence="6">Restriction endonuclease subunit S</fullName>
        <ecNumber evidence="6">3.1.21.-</ecNumber>
    </submittedName>
</protein>
<proteinExistence type="inferred from homology"/>
<evidence type="ECO:0000313" key="7">
    <source>
        <dbReference type="Proteomes" id="UP001595722"/>
    </source>
</evidence>
<evidence type="ECO:0000313" key="6">
    <source>
        <dbReference type="EMBL" id="MFC3679091.1"/>
    </source>
</evidence>
<dbReference type="Gene3D" id="3.90.220.20">
    <property type="entry name" value="DNA methylase specificity domains"/>
    <property type="match status" value="2"/>
</dbReference>
<dbReference type="GO" id="GO:0016787">
    <property type="term" value="F:hydrolase activity"/>
    <property type="evidence" value="ECO:0007669"/>
    <property type="project" value="UniProtKB-KW"/>
</dbReference>
<dbReference type="InterPro" id="IPR051212">
    <property type="entry name" value="Type-I_RE_S_subunit"/>
</dbReference>
<dbReference type="PANTHER" id="PTHR43140:SF1">
    <property type="entry name" value="TYPE I RESTRICTION ENZYME ECOKI SPECIFICITY SUBUNIT"/>
    <property type="match status" value="1"/>
</dbReference>
<evidence type="ECO:0000256" key="1">
    <source>
        <dbReference type="ARBA" id="ARBA00010923"/>
    </source>
</evidence>
<keyword evidence="3" id="KW-0238">DNA-binding</keyword>
<dbReference type="InterPro" id="IPR000055">
    <property type="entry name" value="Restrct_endonuc_typeI_TRD"/>
</dbReference>
<dbReference type="Pfam" id="PF01420">
    <property type="entry name" value="Methylase_S"/>
    <property type="match status" value="1"/>
</dbReference>
<dbReference type="Proteomes" id="UP001595722">
    <property type="component" value="Unassembled WGS sequence"/>
</dbReference>
<evidence type="ECO:0000256" key="3">
    <source>
        <dbReference type="ARBA" id="ARBA00023125"/>
    </source>
</evidence>
<comment type="caution">
    <text evidence="6">The sequence shown here is derived from an EMBL/GenBank/DDBJ whole genome shotgun (WGS) entry which is preliminary data.</text>
</comment>
<evidence type="ECO:0000256" key="4">
    <source>
        <dbReference type="SAM" id="MobiDB-lite"/>
    </source>
</evidence>
<dbReference type="CDD" id="cd17293">
    <property type="entry name" value="RMtype1_S_Ppo21ORF8840P_TRD1-CR1_like"/>
    <property type="match status" value="1"/>
</dbReference>
<keyword evidence="6" id="KW-0255">Endonuclease</keyword>
<organism evidence="6 7">
    <name type="scientific">Bacterioplanoides pacificum</name>
    <dbReference type="NCBI Taxonomy" id="1171596"/>
    <lineage>
        <taxon>Bacteria</taxon>
        <taxon>Pseudomonadati</taxon>
        <taxon>Pseudomonadota</taxon>
        <taxon>Gammaproteobacteria</taxon>
        <taxon>Oceanospirillales</taxon>
        <taxon>Oceanospirillaceae</taxon>
        <taxon>Bacterioplanoides</taxon>
    </lineage>
</organism>
<accession>A0ABV7VNH5</accession>